<feature type="domain" description="GAF" evidence="5">
    <location>
        <begin position="26"/>
        <end position="173"/>
    </location>
</feature>
<protein>
    <submittedName>
        <fullName evidence="6">GAF domain-containing sensor histidine kinase</fullName>
    </submittedName>
</protein>
<dbReference type="Pfam" id="PF07730">
    <property type="entry name" value="HisKA_3"/>
    <property type="match status" value="1"/>
</dbReference>
<dbReference type="InterPro" id="IPR003018">
    <property type="entry name" value="GAF"/>
</dbReference>
<dbReference type="EMBL" id="JBIAQY010000012">
    <property type="protein sequence ID" value="MFF3571997.1"/>
    <property type="molecule type" value="Genomic_DNA"/>
</dbReference>
<evidence type="ECO:0000259" key="5">
    <source>
        <dbReference type="SMART" id="SM00065"/>
    </source>
</evidence>
<dbReference type="InterPro" id="IPR029016">
    <property type="entry name" value="GAF-like_dom_sf"/>
</dbReference>
<reference evidence="6 7" key="1">
    <citation type="submission" date="2024-10" db="EMBL/GenBank/DDBJ databases">
        <title>The Natural Products Discovery Center: Release of the First 8490 Sequenced Strains for Exploring Actinobacteria Biosynthetic Diversity.</title>
        <authorList>
            <person name="Kalkreuter E."/>
            <person name="Kautsar S.A."/>
            <person name="Yang D."/>
            <person name="Bader C.D."/>
            <person name="Teijaro C.N."/>
            <person name="Fluegel L."/>
            <person name="Davis C.M."/>
            <person name="Simpson J.R."/>
            <person name="Lauterbach L."/>
            <person name="Steele A.D."/>
            <person name="Gui C."/>
            <person name="Meng S."/>
            <person name="Li G."/>
            <person name="Viehrig K."/>
            <person name="Ye F."/>
            <person name="Su P."/>
            <person name="Kiefer A.F."/>
            <person name="Nichols A."/>
            <person name="Cepeda A.J."/>
            <person name="Yan W."/>
            <person name="Fan B."/>
            <person name="Jiang Y."/>
            <person name="Adhikari A."/>
            <person name="Zheng C.-J."/>
            <person name="Schuster L."/>
            <person name="Cowan T.M."/>
            <person name="Smanski M.J."/>
            <person name="Chevrette M.G."/>
            <person name="De Carvalho L.P.S."/>
            <person name="Shen B."/>
        </authorList>
    </citation>
    <scope>NUCLEOTIDE SEQUENCE [LARGE SCALE GENOMIC DNA]</scope>
    <source>
        <strain evidence="6 7">NPDC002593</strain>
    </source>
</reference>
<dbReference type="PANTHER" id="PTHR24421">
    <property type="entry name" value="NITRATE/NITRITE SENSOR PROTEIN NARX-RELATED"/>
    <property type="match status" value="1"/>
</dbReference>
<gene>
    <name evidence="6" type="ORF">ACFYXQ_29875</name>
</gene>
<organism evidence="6 7">
    <name type="scientific">Nocardia jiangxiensis</name>
    <dbReference type="NCBI Taxonomy" id="282685"/>
    <lineage>
        <taxon>Bacteria</taxon>
        <taxon>Bacillati</taxon>
        <taxon>Actinomycetota</taxon>
        <taxon>Actinomycetes</taxon>
        <taxon>Mycobacteriales</taxon>
        <taxon>Nocardiaceae</taxon>
        <taxon>Nocardia</taxon>
    </lineage>
</organism>
<dbReference type="SUPFAM" id="SSF55781">
    <property type="entry name" value="GAF domain-like"/>
    <property type="match status" value="2"/>
</dbReference>
<proteinExistence type="predicted"/>
<dbReference type="GO" id="GO:0016301">
    <property type="term" value="F:kinase activity"/>
    <property type="evidence" value="ECO:0007669"/>
    <property type="project" value="UniProtKB-KW"/>
</dbReference>
<dbReference type="InterPro" id="IPR036890">
    <property type="entry name" value="HATPase_C_sf"/>
</dbReference>
<dbReference type="InterPro" id="IPR011712">
    <property type="entry name" value="Sig_transdc_His_kin_sub3_dim/P"/>
</dbReference>
<dbReference type="InterPro" id="IPR050482">
    <property type="entry name" value="Sensor_HK_TwoCompSys"/>
</dbReference>
<dbReference type="Proteomes" id="UP001601992">
    <property type="component" value="Unassembled WGS sequence"/>
</dbReference>
<keyword evidence="3" id="KW-0902">Two-component regulatory system</keyword>
<dbReference type="PANTHER" id="PTHR24421:SF56">
    <property type="entry name" value="OXYGEN SENSOR HISTIDINE KINASE RESPONSE REGULATOR DOST"/>
    <property type="match status" value="1"/>
</dbReference>
<accession>A0ABW6S6S4</accession>
<dbReference type="SMART" id="SM00065">
    <property type="entry name" value="GAF"/>
    <property type="match status" value="2"/>
</dbReference>
<evidence type="ECO:0000313" key="6">
    <source>
        <dbReference type="EMBL" id="MFF3571997.1"/>
    </source>
</evidence>
<sequence>MDEVIDVRDRMDELIEAILAITSGLDLDDTLHTIVRTAVSLVDASYGALGVYGPDRHLDKFVHQGIDAATLERIGVLPQWRGLLGLMCDDPRTVRLSEIAEHPAAVGFPANHPPMRSFLGVPVRIRDDALGGLYLAEKSGGQSFTDDDGVIVEALAAAAGIAIDNARLYESVRARQDWTAATRDITTEFLAGAPTTEVLAHLTDRALRLTGSEWAWLALAPDPDDPDATSDELEITEWSGPTVRFGPGHALSIADTAVGTVLRERRSATFDNAESCGLAGLVPDTGPVLIAPLHTPDTRIGVLVLLRATGSAQYSAEVTDLVTGFTDQAAMAMQLARAQRRMQVIDILTDRDRIAQDLHDHVIQQLFAIGLTLQGTIPRTTSSQVRDRLTGVVNDLQDVVQEIRTSIFELHGGDRRGAQLRERLEWAIRQQCAHREVRSALRVDGPLSVIEPELAEHAETVVREAVAAALRRSGTTYVEIAVGVANDLTVLVTDDGAPNPRDPFSSGSADLRRRAERSGGRFTVGPAAPTKTGTRLFWSAPLH</sequence>
<feature type="region of interest" description="Disordered" evidence="4">
    <location>
        <begin position="496"/>
        <end position="530"/>
    </location>
</feature>
<keyword evidence="1" id="KW-0808">Transferase</keyword>
<feature type="compositionally biased region" description="Basic and acidic residues" evidence="4">
    <location>
        <begin position="510"/>
        <end position="519"/>
    </location>
</feature>
<dbReference type="Pfam" id="PF13185">
    <property type="entry name" value="GAF_2"/>
    <property type="match status" value="2"/>
</dbReference>
<evidence type="ECO:0000313" key="7">
    <source>
        <dbReference type="Proteomes" id="UP001601992"/>
    </source>
</evidence>
<evidence type="ECO:0000256" key="4">
    <source>
        <dbReference type="SAM" id="MobiDB-lite"/>
    </source>
</evidence>
<evidence type="ECO:0000256" key="3">
    <source>
        <dbReference type="ARBA" id="ARBA00023012"/>
    </source>
</evidence>
<dbReference type="Gene3D" id="1.20.5.1930">
    <property type="match status" value="1"/>
</dbReference>
<dbReference type="Gene3D" id="3.30.450.40">
    <property type="match status" value="2"/>
</dbReference>
<comment type="caution">
    <text evidence="6">The sequence shown here is derived from an EMBL/GenBank/DDBJ whole genome shotgun (WGS) entry which is preliminary data.</text>
</comment>
<keyword evidence="7" id="KW-1185">Reference proteome</keyword>
<feature type="domain" description="GAF" evidence="5">
    <location>
        <begin position="177"/>
        <end position="343"/>
    </location>
</feature>
<evidence type="ECO:0000256" key="2">
    <source>
        <dbReference type="ARBA" id="ARBA00022777"/>
    </source>
</evidence>
<dbReference type="Gene3D" id="3.30.565.10">
    <property type="entry name" value="Histidine kinase-like ATPase, C-terminal domain"/>
    <property type="match status" value="1"/>
</dbReference>
<keyword evidence="2 6" id="KW-0418">Kinase</keyword>
<name>A0ABW6S6S4_9NOCA</name>
<evidence type="ECO:0000256" key="1">
    <source>
        <dbReference type="ARBA" id="ARBA00022679"/>
    </source>
</evidence>
<dbReference type="RefSeq" id="WP_387405715.1">
    <property type="nucleotide sequence ID" value="NZ_JBIAQY010000012.1"/>
</dbReference>